<feature type="transmembrane region" description="Helical" evidence="1">
    <location>
        <begin position="491"/>
        <end position="514"/>
    </location>
</feature>
<evidence type="ECO:0000313" key="3">
    <source>
        <dbReference type="RefSeq" id="XP_035826038.1"/>
    </source>
</evidence>
<feature type="transmembrane region" description="Helical" evidence="1">
    <location>
        <begin position="436"/>
        <end position="460"/>
    </location>
</feature>
<feature type="transmembrane region" description="Helical" evidence="1">
    <location>
        <begin position="171"/>
        <end position="191"/>
    </location>
</feature>
<evidence type="ECO:0000256" key="1">
    <source>
        <dbReference type="SAM" id="Phobius"/>
    </source>
</evidence>
<feature type="transmembrane region" description="Helical" evidence="1">
    <location>
        <begin position="526"/>
        <end position="545"/>
    </location>
</feature>
<feature type="transmembrane region" description="Helical" evidence="1">
    <location>
        <begin position="467"/>
        <end position="485"/>
    </location>
</feature>
<keyword evidence="1" id="KW-0472">Membrane</keyword>
<gene>
    <name evidence="3" type="primary">LOC101860899</name>
</gene>
<feature type="transmembrane region" description="Helical" evidence="1">
    <location>
        <begin position="79"/>
        <end position="102"/>
    </location>
</feature>
<accession>A0ABM1VUE6</accession>
<dbReference type="Gene3D" id="1.20.1250.20">
    <property type="entry name" value="MFS general substrate transporter like domains"/>
    <property type="match status" value="2"/>
</dbReference>
<dbReference type="GeneID" id="101860899"/>
<dbReference type="InterPro" id="IPR050327">
    <property type="entry name" value="Proton-linked_MCT"/>
</dbReference>
<dbReference type="PANTHER" id="PTHR11360">
    <property type="entry name" value="MONOCARBOXYLATE TRANSPORTER"/>
    <property type="match status" value="1"/>
</dbReference>
<feature type="transmembrane region" description="Helical" evidence="1">
    <location>
        <begin position="51"/>
        <end position="72"/>
    </location>
</feature>
<dbReference type="Proteomes" id="UP000694888">
    <property type="component" value="Unplaced"/>
</dbReference>
<dbReference type="PANTHER" id="PTHR11360:SF284">
    <property type="entry name" value="EG:103B4.3 PROTEIN-RELATED"/>
    <property type="match status" value="1"/>
</dbReference>
<dbReference type="InterPro" id="IPR011701">
    <property type="entry name" value="MFS"/>
</dbReference>
<feature type="transmembrane region" description="Helical" evidence="1">
    <location>
        <begin position="144"/>
        <end position="165"/>
    </location>
</feature>
<feature type="transmembrane region" description="Helical" evidence="1">
    <location>
        <begin position="557"/>
        <end position="579"/>
    </location>
</feature>
<evidence type="ECO:0000313" key="2">
    <source>
        <dbReference type="Proteomes" id="UP000694888"/>
    </source>
</evidence>
<keyword evidence="1" id="KW-1133">Transmembrane helix</keyword>
<keyword evidence="2" id="KW-1185">Reference proteome</keyword>
<dbReference type="InterPro" id="IPR036259">
    <property type="entry name" value="MFS_trans_sf"/>
</dbReference>
<dbReference type="Pfam" id="PF07690">
    <property type="entry name" value="MFS_1"/>
    <property type="match status" value="1"/>
</dbReference>
<dbReference type="SUPFAM" id="SSF103473">
    <property type="entry name" value="MFS general substrate transporter"/>
    <property type="match status" value="1"/>
</dbReference>
<reference evidence="3" key="1">
    <citation type="submission" date="2025-08" db="UniProtKB">
        <authorList>
            <consortium name="RefSeq"/>
        </authorList>
    </citation>
    <scope>IDENTIFICATION</scope>
</reference>
<dbReference type="RefSeq" id="XP_035826038.1">
    <property type="nucleotide sequence ID" value="XM_035970145.1"/>
</dbReference>
<protein>
    <submittedName>
        <fullName evidence="3">Monocarboxylate transporter 7</fullName>
    </submittedName>
</protein>
<feature type="transmembrane region" description="Helical" evidence="1">
    <location>
        <begin position="400"/>
        <end position="421"/>
    </location>
</feature>
<proteinExistence type="predicted"/>
<name>A0ABM1VUE6_APLCA</name>
<feature type="transmembrane region" description="Helical" evidence="1">
    <location>
        <begin position="114"/>
        <end position="132"/>
    </location>
</feature>
<organism evidence="2 3">
    <name type="scientific">Aplysia californica</name>
    <name type="common">California sea hare</name>
    <dbReference type="NCBI Taxonomy" id="6500"/>
    <lineage>
        <taxon>Eukaryota</taxon>
        <taxon>Metazoa</taxon>
        <taxon>Spiralia</taxon>
        <taxon>Lophotrochozoa</taxon>
        <taxon>Mollusca</taxon>
        <taxon>Gastropoda</taxon>
        <taxon>Heterobranchia</taxon>
        <taxon>Euthyneura</taxon>
        <taxon>Tectipleura</taxon>
        <taxon>Aplysiida</taxon>
        <taxon>Aplysioidea</taxon>
        <taxon>Aplysiidae</taxon>
        <taxon>Aplysia</taxon>
    </lineage>
</organism>
<feature type="transmembrane region" description="Helical" evidence="1">
    <location>
        <begin position="12"/>
        <end position="31"/>
    </location>
</feature>
<sequence length="591" mass="64384">MTSQSNHPVDRGWAWMIMLGAMGVHFMTIGYQRSFGVLFVAFQERHGSSSTATAAITGCQFFSYSVITFLAMNFGVKRFAVRTFTLIGCTLQVIGIASSAFVDTTVLLIVTQGVVYGSGHALMLCPTLYILAQYFDRRRAISTGIATSGVSLGGIAFPVLTNFFLDRYGLVGALLLLSAMMMQQYIFALFFTPPEDYTPAPSANTEYSQHESETNDALIKPSSHGAGSLIFDDVIVFDDDNRLKTSSSSRLSPLQRFALISKSTGHIPPQDSAHRRLGRTKKLANSHVVLNIVNDHCTNQNTLQVNSGSIRTMSHLSIDNLQGSLVFLSSADRDGEKGVSEGHVKLEERKSNQLCLTSDVHVDGSENHRCEDSNADPPVLKKHKLCGQCTAPSILKLPEFWLLALYWSCGTVTSSLSPVFLPPLVVEKGFSQSDGAFLLSLSALADICGRLGSGLILHLARLRPSTLILFPLLCLGVLFNLTSYLNDYGALLFLSIALGALTSSFWTLQTLIIIEILGLEQLASVFGFFAVFQGTTTSISFPVSGAITDATGSYENVYHFLGVSYLLAMCFLVTVKVVIKGHRLDIQEDKR</sequence>
<keyword evidence="1" id="KW-0812">Transmembrane</keyword>